<dbReference type="Proteomes" id="UP000032180">
    <property type="component" value="Chromosome 6"/>
</dbReference>
<dbReference type="Pfam" id="PF05003">
    <property type="entry name" value="DUF668"/>
    <property type="match status" value="1"/>
</dbReference>
<dbReference type="eggNOG" id="ENOG502QUNR">
    <property type="taxonomic scope" value="Eukaryota"/>
</dbReference>
<dbReference type="Gramene" id="LPERR06G23050.1">
    <property type="protein sequence ID" value="LPERR06G23050.1"/>
    <property type="gene ID" value="LPERR06G23050"/>
</dbReference>
<dbReference type="InterPro" id="IPR007700">
    <property type="entry name" value="DUF668"/>
</dbReference>
<evidence type="ECO:0000259" key="3">
    <source>
        <dbReference type="Pfam" id="PF11961"/>
    </source>
</evidence>
<reference evidence="4 5" key="1">
    <citation type="submission" date="2012-08" db="EMBL/GenBank/DDBJ databases">
        <title>Oryza genome evolution.</title>
        <authorList>
            <person name="Wing R.A."/>
        </authorList>
    </citation>
    <scope>NUCLEOTIDE SEQUENCE</scope>
</reference>
<evidence type="ECO:0000259" key="2">
    <source>
        <dbReference type="Pfam" id="PF05003"/>
    </source>
</evidence>
<proteinExistence type="predicted"/>
<dbReference type="PANTHER" id="PTHR31730">
    <property type="entry name" value="OS01G0873900 PROTEIN"/>
    <property type="match status" value="1"/>
</dbReference>
<feature type="region of interest" description="Disordered" evidence="1">
    <location>
        <begin position="1"/>
        <end position="23"/>
    </location>
</feature>
<keyword evidence="5" id="KW-1185">Reference proteome</keyword>
<feature type="compositionally biased region" description="Basic and acidic residues" evidence="1">
    <location>
        <begin position="512"/>
        <end position="522"/>
    </location>
</feature>
<evidence type="ECO:0000256" key="1">
    <source>
        <dbReference type="SAM" id="MobiDB-lite"/>
    </source>
</evidence>
<accession>A0A0D9WU61</accession>
<dbReference type="PANTHER" id="PTHR31730:SF37">
    <property type="entry name" value="OS06G0716000 PROTEIN"/>
    <property type="match status" value="1"/>
</dbReference>
<protein>
    <recommendedName>
        <fullName evidence="6">DUF668 domain-containing protein</fullName>
    </recommendedName>
</protein>
<dbReference type="AlphaFoldDB" id="A0A0D9WU61"/>
<feature type="region of interest" description="Disordered" evidence="1">
    <location>
        <begin position="470"/>
        <end position="573"/>
    </location>
</feature>
<evidence type="ECO:0008006" key="6">
    <source>
        <dbReference type="Google" id="ProtNLM"/>
    </source>
</evidence>
<dbReference type="GO" id="GO:0045927">
    <property type="term" value="P:positive regulation of growth"/>
    <property type="evidence" value="ECO:0007669"/>
    <property type="project" value="InterPro"/>
</dbReference>
<reference evidence="4" key="3">
    <citation type="submission" date="2015-04" db="UniProtKB">
        <authorList>
            <consortium name="EnsemblPlants"/>
        </authorList>
    </citation>
    <scope>IDENTIFICATION</scope>
</reference>
<dbReference type="InterPro" id="IPR045021">
    <property type="entry name" value="PSI1/2/3"/>
</dbReference>
<feature type="domain" description="DUF668" evidence="2">
    <location>
        <begin position="322"/>
        <end position="407"/>
    </location>
</feature>
<evidence type="ECO:0000313" key="4">
    <source>
        <dbReference type="EnsemblPlants" id="LPERR06G23050.1"/>
    </source>
</evidence>
<evidence type="ECO:0000313" key="5">
    <source>
        <dbReference type="Proteomes" id="UP000032180"/>
    </source>
</evidence>
<dbReference type="EnsemblPlants" id="LPERR06G23050.1">
    <property type="protein sequence ID" value="LPERR06G23050.1"/>
    <property type="gene ID" value="LPERR06G23050"/>
</dbReference>
<reference evidence="5" key="2">
    <citation type="submission" date="2013-12" db="EMBL/GenBank/DDBJ databases">
        <authorList>
            <person name="Yu Y."/>
            <person name="Lee S."/>
            <person name="de Baynast K."/>
            <person name="Wissotski M."/>
            <person name="Liu L."/>
            <person name="Talag J."/>
            <person name="Goicoechea J."/>
            <person name="Angelova A."/>
            <person name="Jetty R."/>
            <person name="Kudrna D."/>
            <person name="Golser W."/>
            <person name="Rivera L."/>
            <person name="Zhang J."/>
            <person name="Wing R."/>
        </authorList>
    </citation>
    <scope>NUCLEOTIDE SEQUENCE</scope>
</reference>
<dbReference type="InterPro" id="IPR021864">
    <property type="entry name" value="DUF3475"/>
</dbReference>
<organism evidence="4 5">
    <name type="scientific">Leersia perrieri</name>
    <dbReference type="NCBI Taxonomy" id="77586"/>
    <lineage>
        <taxon>Eukaryota</taxon>
        <taxon>Viridiplantae</taxon>
        <taxon>Streptophyta</taxon>
        <taxon>Embryophyta</taxon>
        <taxon>Tracheophyta</taxon>
        <taxon>Spermatophyta</taxon>
        <taxon>Magnoliopsida</taxon>
        <taxon>Liliopsida</taxon>
        <taxon>Poales</taxon>
        <taxon>Poaceae</taxon>
        <taxon>BOP clade</taxon>
        <taxon>Oryzoideae</taxon>
        <taxon>Oryzeae</taxon>
        <taxon>Oryzinae</taxon>
        <taxon>Leersia</taxon>
    </lineage>
</organism>
<feature type="compositionally biased region" description="Basic and acidic residues" evidence="1">
    <location>
        <begin position="477"/>
        <end position="488"/>
    </location>
</feature>
<feature type="domain" description="DUF3475" evidence="3">
    <location>
        <begin position="104"/>
        <end position="160"/>
    </location>
</feature>
<sequence>MGCVCSRRFRDEGPPPTRSVQPLADAYEARRGRYGPGDFDSGELAIPPPKLLPSHKVAETGTLLGRASIAAVEVLDTLGSSMTNLNHGSGFLSGGTNRGNRVCILAFEVANTIAKASNLWRSCSDVSIKELKEEILHSDGVQTLVSSNSSELLYIAYVDKRDELAIFSREVIRFGNLCKDPTWHNLGRYFDKLTTDFAPQDHSKENMEATIQQLINLAQHTSELYHELHALDRFEQDFKRKFHEEDSAPATRRESVMILHSELKRQRKLVKNLKKKSLWSRTLETIVEKLVDIVIFLHKQIRDSFSEAGADVFYSEQTQNKRLGPCGLALHYANIINQIENIVSRPLSLPPSARDNLYHGLPVIVKSALRLRLQSYNTQEERTVAQIKAEMQKTLRWILPIAENTLRAHQGFGWVGEWANLGCEMNKKSGSQQSITRVQTLHYADKAKTEKYILDLVVLLHHLVVQVKSRGYGSKSSKHDPSRSRKGLDLQPESKLNTSPVNNATYSSPLSDSERETLDHLSFKRTGYGRSKSCEPPPNRGKKAHRSWDSCRSHGSSPAREFGRNSASELDNTMDLDVIDGLDRLTSYPPISPTF</sequence>
<dbReference type="STRING" id="77586.A0A0D9WU61"/>
<name>A0A0D9WU61_9ORYZ</name>
<feature type="compositionally biased region" description="Polar residues" evidence="1">
    <location>
        <begin position="494"/>
        <end position="511"/>
    </location>
</feature>
<dbReference type="Pfam" id="PF11961">
    <property type="entry name" value="DUF3475"/>
    <property type="match status" value="1"/>
</dbReference>